<proteinExistence type="predicted"/>
<evidence type="ECO:0000259" key="2">
    <source>
        <dbReference type="PROSITE" id="PS50004"/>
    </source>
</evidence>
<dbReference type="InterPro" id="IPR000008">
    <property type="entry name" value="C2_dom"/>
</dbReference>
<dbReference type="AlphaFoldDB" id="A0AAV1URQ0"/>
<gene>
    <name evidence="3" type="ORF">PM001_LOCUS22370</name>
</gene>
<reference evidence="3" key="1">
    <citation type="submission" date="2024-01" db="EMBL/GenBank/DDBJ databases">
        <authorList>
            <person name="Webb A."/>
        </authorList>
    </citation>
    <scope>NUCLEOTIDE SEQUENCE</scope>
    <source>
        <strain evidence="3">Pm1</strain>
    </source>
</reference>
<sequence>MAPVCETDRNRYKLVLRVQRAEALQHSSSQGAYCKLYVGPTVHTDGTCKAARASNKDSTASTADDMTAIDCTDVQQLHVRRTRTQSQQFHARTPCETVWDEVFVVPLRRDVDLARQIVSIRVKSQHVFFCPVIGVCAISLANFCPGERLEQWFPLEKGSKPAGRIRVMVFIALQETKRFQNRRRQPNPAVVAARAASARADEAVERLVENQLQRQRERRQKRQDTCSSSRLCGEGNRLIDSEQAEDYGMDFRSNIMERQKRDYRHRRDDYETWPPLPSISMPKMLPLVGTPAAVWGNNVPLPTDKCSSGLPSEQSHEHVELSTMVEYEQRLDRKLLQVRKEMARLRKLKCQLKQYLPELQMDSDSDDSMDCDEEEEAEMLMSGSSMTMISSASE</sequence>
<dbReference type="Proteomes" id="UP001162060">
    <property type="component" value="Unassembled WGS sequence"/>
</dbReference>
<organism evidence="3 4">
    <name type="scientific">Peronospora matthiolae</name>
    <dbReference type="NCBI Taxonomy" id="2874970"/>
    <lineage>
        <taxon>Eukaryota</taxon>
        <taxon>Sar</taxon>
        <taxon>Stramenopiles</taxon>
        <taxon>Oomycota</taxon>
        <taxon>Peronosporomycetes</taxon>
        <taxon>Peronosporales</taxon>
        <taxon>Peronosporaceae</taxon>
        <taxon>Peronospora</taxon>
    </lineage>
</organism>
<dbReference type="EMBL" id="CAKLBY020000226">
    <property type="protein sequence ID" value="CAK7937220.1"/>
    <property type="molecule type" value="Genomic_DNA"/>
</dbReference>
<dbReference type="SUPFAM" id="SSF49562">
    <property type="entry name" value="C2 domain (Calcium/lipid-binding domain, CaLB)"/>
    <property type="match status" value="1"/>
</dbReference>
<evidence type="ECO:0000313" key="3">
    <source>
        <dbReference type="EMBL" id="CAK7937220.1"/>
    </source>
</evidence>
<dbReference type="Pfam" id="PF00168">
    <property type="entry name" value="C2"/>
    <property type="match status" value="1"/>
</dbReference>
<dbReference type="PROSITE" id="PS50004">
    <property type="entry name" value="C2"/>
    <property type="match status" value="1"/>
</dbReference>
<evidence type="ECO:0000313" key="4">
    <source>
        <dbReference type="Proteomes" id="UP001162060"/>
    </source>
</evidence>
<accession>A0AAV1URQ0</accession>
<feature type="region of interest" description="Disordered" evidence="1">
    <location>
        <begin position="361"/>
        <end position="394"/>
    </location>
</feature>
<comment type="caution">
    <text evidence="3">The sequence shown here is derived from an EMBL/GenBank/DDBJ whole genome shotgun (WGS) entry which is preliminary data.</text>
</comment>
<dbReference type="Gene3D" id="2.60.40.150">
    <property type="entry name" value="C2 domain"/>
    <property type="match status" value="1"/>
</dbReference>
<feature type="domain" description="C2" evidence="2">
    <location>
        <begin position="1"/>
        <end position="153"/>
    </location>
</feature>
<protein>
    <recommendedName>
        <fullName evidence="2">C2 domain-containing protein</fullName>
    </recommendedName>
</protein>
<dbReference type="InterPro" id="IPR035892">
    <property type="entry name" value="C2_domain_sf"/>
</dbReference>
<name>A0AAV1URQ0_9STRA</name>
<feature type="compositionally biased region" description="Low complexity" evidence="1">
    <location>
        <begin position="379"/>
        <end position="394"/>
    </location>
</feature>
<evidence type="ECO:0000256" key="1">
    <source>
        <dbReference type="SAM" id="MobiDB-lite"/>
    </source>
</evidence>
<feature type="compositionally biased region" description="Acidic residues" evidence="1">
    <location>
        <begin position="361"/>
        <end position="378"/>
    </location>
</feature>